<accession>A0AAV7ZNZ1</accession>
<evidence type="ECO:0000256" key="1">
    <source>
        <dbReference type="ARBA" id="ARBA00004123"/>
    </source>
</evidence>
<reference evidence="7" key="1">
    <citation type="submission" date="2022-08" db="EMBL/GenBank/DDBJ databases">
        <title>Novel sulphate-reducing endosymbionts in the free-living metamonad Anaeramoeba.</title>
        <authorList>
            <person name="Jerlstrom-Hultqvist J."/>
            <person name="Cepicka I."/>
            <person name="Gallot-Lavallee L."/>
            <person name="Salas-Leiva D."/>
            <person name="Curtis B.A."/>
            <person name="Zahonova K."/>
            <person name="Pipaliya S."/>
            <person name="Dacks J."/>
            <person name="Roger A.J."/>
        </authorList>
    </citation>
    <scope>NUCLEOTIDE SEQUENCE</scope>
    <source>
        <strain evidence="7">Busselton2</strain>
    </source>
</reference>
<dbReference type="InterPro" id="IPR039774">
    <property type="entry name" value="Sin3-like"/>
</dbReference>
<protein>
    <submittedName>
        <fullName evidence="7">Sin3b-related</fullName>
    </submittedName>
</protein>
<dbReference type="Pfam" id="PF16879">
    <property type="entry name" value="Sin3a_C"/>
    <property type="match status" value="1"/>
</dbReference>
<feature type="compositionally biased region" description="Acidic residues" evidence="5">
    <location>
        <begin position="315"/>
        <end position="337"/>
    </location>
</feature>
<evidence type="ECO:0000256" key="2">
    <source>
        <dbReference type="ARBA" id="ARBA00023242"/>
    </source>
</evidence>
<feature type="domain" description="Histone deacetylase interacting" evidence="6">
    <location>
        <begin position="480"/>
        <end position="580"/>
    </location>
</feature>
<dbReference type="EMBL" id="JANTQA010000026">
    <property type="protein sequence ID" value="KAJ3443030.1"/>
    <property type="molecule type" value="Genomic_DNA"/>
</dbReference>
<sequence length="1410" mass="167525">MLPKSFSKKNKRKKSKKEKNRSNSSVIPTIQSNENTSQNVNPLVNSQTASTTEPPLILNQNGSDVTEALNYLDEVKSRYSKNPKVYDTFILLMSDFKCNLINTGEVLIKIRDLFRGEADLIEKFKNFLPQKPKSIENVAVNYVYKIKERFTTNSKIYRTFVSKLHSYQHGQLSLDQICENVSKLFDGHDDLIQGFIVFLPNPNSYEFSNGILHKKTNDDNKSYKKIKKKAKIKKKKRSLKKRSKKESLKKYYESENTDSKSNSSFNSDSESDSISNTELMINSKSKNSFHFESKYNNTQSRKRKKITSDKKNLYEDEESFDYEDDDDDEDSSGYDDDSYEYIQEEGEEEEDREIITPINNNNYQNNEELIGMDFKKTINSAFGIKTRSTRSTNNANTLFRKIKTKIPRINYQCLVKILDIYCLHLIPKNNVMNFAEELINDEKNHALVQCFKQLLYYGDLVYQDWKGDVLIPIRELDFSKQQSNGSSYNYLPNCYHSIPCQGKKELEKKIINVKWVCVSSFRDYANIPATELNQFKEYILGLEEERFGIDIKIENLKTSLRKLKKIKKEIKTLYNEESEKIDINYLFKDQFFLQSLNQIYEEETHTILEVLQETPLLTLPVIYKRCKKRNIKLQQSKLKLNDLWKQATKIYYDGLVEYNNQKYIQLQSDRFSIEKIMNEINEKPKYLYQYDFIGFEKTINTNQIMKIMLDLLLISVNYLGRLQTLQNEPCFPKEIKIENFNNIHKKNRKSLLFKIKQKLRILINDWLSEFFLQWYNTNIDDDTNNIKNINTGMDMDMDIDMGEDASQNKVNTKPKIKQKIMYTNEKFFVFFKYFGLLMKSIKKLKKKLLDKHLELISQLTMKMHYPNSHNNNRILNNSKILNQLQNDLTQDSFQLFLPLIKELISKKIKEEEYINECKNLFGYSSYKFIQIDKLLGSMVSSLIYLIQDTKCKSIISLFTEQKFTNFNLYDERRYLLNYKILFPNQLKIFRIQYQKCDNNESTQKENLEKIRINELINNCKLIINMFNNRKDKSFKNSTSLFKFQKKRKKTQNYSHNNKCLKEINNKTFINEIYMNNKKNIQNESLNCKKKNTEIFGNGKKNVNIRGKKHIKNIIQHHYEEEDEEEEIFRRKEIKKYNNAQITKEEKNIKFENNDSSSNIIIKTIHNNKVNGIDNNDNESENNNNNNNNNNVLENNSNNKQLVESHSTIKTKSHTDKIHNNKWNKKQKNKRDNYLLKIQQVLSYISKIPKIKKINFSVHLLDKDESESLNQMYNNYQKEQEKINFLVRESFQNKEFERKQFILKNRIMLLRNKKNSIMGNKYSKILIIEKKKKENEKSFSKDQKSIENNWVYQNIIITNNLQSKLDCSISKLIFVSGTEDLFYRQKYLQKATQTYENKKKQLLARDWLDHI</sequence>
<dbReference type="Gene3D" id="1.20.1160.11">
    <property type="entry name" value="Paired amphipathic helix"/>
    <property type="match status" value="2"/>
</dbReference>
<dbReference type="PROSITE" id="PS51477">
    <property type="entry name" value="PAH"/>
    <property type="match status" value="2"/>
</dbReference>
<feature type="compositionally biased region" description="Basic residues" evidence="5">
    <location>
        <begin position="232"/>
        <end position="244"/>
    </location>
</feature>
<feature type="compositionally biased region" description="Low complexity" evidence="5">
    <location>
        <begin position="259"/>
        <end position="274"/>
    </location>
</feature>
<dbReference type="InterPro" id="IPR013194">
    <property type="entry name" value="HDAC_interact_dom"/>
</dbReference>
<dbReference type="InterPro" id="IPR003822">
    <property type="entry name" value="PAH"/>
</dbReference>
<feature type="compositionally biased region" description="Polar residues" evidence="5">
    <location>
        <begin position="26"/>
        <end position="59"/>
    </location>
</feature>
<comment type="caution">
    <text evidence="7">The sequence shown here is derived from an EMBL/GenBank/DDBJ whole genome shotgun (WGS) entry which is preliminary data.</text>
</comment>
<evidence type="ECO:0000256" key="4">
    <source>
        <dbReference type="SAM" id="Coils"/>
    </source>
</evidence>
<evidence type="ECO:0000256" key="5">
    <source>
        <dbReference type="SAM" id="MobiDB-lite"/>
    </source>
</evidence>
<feature type="region of interest" description="Disordered" evidence="5">
    <location>
        <begin position="1207"/>
        <end position="1227"/>
    </location>
</feature>
<dbReference type="Pfam" id="PF08295">
    <property type="entry name" value="Sin3_corepress"/>
    <property type="match status" value="1"/>
</dbReference>
<dbReference type="InterPro" id="IPR031693">
    <property type="entry name" value="Sin3_C"/>
</dbReference>
<feature type="coiled-coil region" evidence="4">
    <location>
        <begin position="553"/>
        <end position="580"/>
    </location>
</feature>
<dbReference type="Proteomes" id="UP001146793">
    <property type="component" value="Unassembled WGS sequence"/>
</dbReference>
<feature type="region of interest" description="Disordered" evidence="5">
    <location>
        <begin position="1171"/>
        <end position="1194"/>
    </location>
</feature>
<dbReference type="SMART" id="SM00761">
    <property type="entry name" value="HDAC_interact"/>
    <property type="match status" value="1"/>
</dbReference>
<organism evidence="7 8">
    <name type="scientific">Anaeramoeba flamelloides</name>
    <dbReference type="NCBI Taxonomy" id="1746091"/>
    <lineage>
        <taxon>Eukaryota</taxon>
        <taxon>Metamonada</taxon>
        <taxon>Anaeramoebidae</taxon>
        <taxon>Anaeramoeba</taxon>
    </lineage>
</organism>
<name>A0AAV7ZNZ1_9EUKA</name>
<feature type="region of interest" description="Disordered" evidence="5">
    <location>
        <begin position="292"/>
        <end position="337"/>
    </location>
</feature>
<dbReference type="PANTHER" id="PTHR12346">
    <property type="entry name" value="SIN3B-RELATED"/>
    <property type="match status" value="1"/>
</dbReference>
<dbReference type="GO" id="GO:0005634">
    <property type="term" value="C:nucleus"/>
    <property type="evidence" value="ECO:0007669"/>
    <property type="project" value="UniProtKB-SubCell"/>
</dbReference>
<evidence type="ECO:0000256" key="3">
    <source>
        <dbReference type="PROSITE-ProRule" id="PRU00810"/>
    </source>
</evidence>
<dbReference type="GO" id="GO:0003714">
    <property type="term" value="F:transcription corepressor activity"/>
    <property type="evidence" value="ECO:0007669"/>
    <property type="project" value="InterPro"/>
</dbReference>
<keyword evidence="4" id="KW-0175">Coiled coil</keyword>
<evidence type="ECO:0000259" key="6">
    <source>
        <dbReference type="SMART" id="SM00761"/>
    </source>
</evidence>
<dbReference type="InterPro" id="IPR036600">
    <property type="entry name" value="PAH_sf"/>
</dbReference>
<proteinExistence type="predicted"/>
<evidence type="ECO:0000313" key="8">
    <source>
        <dbReference type="Proteomes" id="UP001146793"/>
    </source>
</evidence>
<evidence type="ECO:0000313" key="7">
    <source>
        <dbReference type="EMBL" id="KAJ3443030.1"/>
    </source>
</evidence>
<gene>
    <name evidence="7" type="ORF">M0812_12787</name>
</gene>
<keyword evidence="2 3" id="KW-0539">Nucleus</keyword>
<dbReference type="Pfam" id="PF02671">
    <property type="entry name" value="PAH"/>
    <property type="match status" value="2"/>
</dbReference>
<feature type="compositionally biased region" description="Basic residues" evidence="5">
    <location>
        <begin position="1"/>
        <end position="19"/>
    </location>
</feature>
<dbReference type="SUPFAM" id="SSF47762">
    <property type="entry name" value="PAH2 domain"/>
    <property type="match status" value="2"/>
</dbReference>
<feature type="region of interest" description="Disordered" evidence="5">
    <location>
        <begin position="1"/>
        <end position="59"/>
    </location>
</feature>
<feature type="region of interest" description="Disordered" evidence="5">
    <location>
        <begin position="232"/>
        <end position="274"/>
    </location>
</feature>
<comment type="subcellular location">
    <subcellularLocation>
        <location evidence="1 3">Nucleus</location>
    </subcellularLocation>
</comment>